<dbReference type="STRING" id="1033734.GCA_000285535_03178"/>
<protein>
    <submittedName>
        <fullName evidence="2">DUF2294 family protein</fullName>
    </submittedName>
</protein>
<keyword evidence="3" id="KW-1185">Reference proteome</keyword>
<gene>
    <name evidence="2" type="ORF">E1I69_07780</name>
</gene>
<comment type="caution">
    <text evidence="2">The sequence shown here is derived from an EMBL/GenBank/DDBJ whole genome shotgun (WGS) entry which is preliminary data.</text>
</comment>
<evidence type="ECO:0000259" key="1">
    <source>
        <dbReference type="Pfam" id="PF10057"/>
    </source>
</evidence>
<dbReference type="InterPro" id="IPR018745">
    <property type="entry name" value="MpsC"/>
</dbReference>
<dbReference type="RefSeq" id="WP_136379037.1">
    <property type="nucleotide sequence ID" value="NZ_SLUB01000009.1"/>
</dbReference>
<evidence type="ECO:0000313" key="3">
    <source>
        <dbReference type="Proteomes" id="UP000306477"/>
    </source>
</evidence>
<dbReference type="Proteomes" id="UP000306477">
    <property type="component" value="Unassembled WGS sequence"/>
</dbReference>
<organism evidence="2 3">
    <name type="scientific">Bacillus timonensis</name>
    <dbReference type="NCBI Taxonomy" id="1033734"/>
    <lineage>
        <taxon>Bacteria</taxon>
        <taxon>Bacillati</taxon>
        <taxon>Bacillota</taxon>
        <taxon>Bacilli</taxon>
        <taxon>Bacillales</taxon>
        <taxon>Bacillaceae</taxon>
        <taxon>Bacillus</taxon>
    </lineage>
</organism>
<dbReference type="OrthoDB" id="2677857at2"/>
<proteinExistence type="predicted"/>
<sequence length="229" mass="27207">MSMRNITKQEELTHISSYVSKLIKSKFGKGPETCYTSISDQYIVIHIKKFMTKIEYELVKNKDFATADKIRKTIMEDLLDPIQETLGEICGKSITNLYHDWNFQKNSGVLLATVKAEKPIEVENSVEFMLLRKEISKQSEFYQYQPNEQSLTKIGDTIYIIRTEGYILPIERILIEKGMHILKERENSIRKRYDTSKNRFNKIINNEIHDIFMIWDYEKDENYKIFYCK</sequence>
<dbReference type="EMBL" id="SLUB01000009">
    <property type="protein sequence ID" value="THE13501.1"/>
    <property type="molecule type" value="Genomic_DNA"/>
</dbReference>
<feature type="domain" description="Na+-translocating membrane potential-generating system MpsC" evidence="1">
    <location>
        <begin position="11"/>
        <end position="113"/>
    </location>
</feature>
<dbReference type="AlphaFoldDB" id="A0A4S3PUN1"/>
<reference evidence="2 3" key="1">
    <citation type="journal article" date="2019" name="Indoor Air">
        <title>Impacts of indoor surface finishes on bacterial viability.</title>
        <authorList>
            <person name="Hu J."/>
            <person name="Maamar S.B."/>
            <person name="Glawe A.J."/>
            <person name="Gottel N."/>
            <person name="Gilbert J.A."/>
            <person name="Hartmann E.M."/>
        </authorList>
    </citation>
    <scope>NUCLEOTIDE SEQUENCE [LARGE SCALE GENOMIC DNA]</scope>
    <source>
        <strain evidence="2 3">AF060A6</strain>
    </source>
</reference>
<name>A0A4S3PUN1_9BACI</name>
<accession>A0A4S3PUN1</accession>
<evidence type="ECO:0000313" key="2">
    <source>
        <dbReference type="EMBL" id="THE13501.1"/>
    </source>
</evidence>
<dbReference type="Pfam" id="PF10057">
    <property type="entry name" value="MpsC"/>
    <property type="match status" value="1"/>
</dbReference>